<proteinExistence type="predicted"/>
<keyword evidence="3" id="KW-1185">Reference proteome</keyword>
<evidence type="ECO:0000259" key="1">
    <source>
        <dbReference type="PROSITE" id="PS51782"/>
    </source>
</evidence>
<dbReference type="SMART" id="SM00257">
    <property type="entry name" value="LysM"/>
    <property type="match status" value="1"/>
</dbReference>
<protein>
    <submittedName>
        <fullName evidence="2">LysM peptidoglycan-binding domain-containing protein</fullName>
    </submittedName>
</protein>
<dbReference type="InterPro" id="IPR018392">
    <property type="entry name" value="LysM"/>
</dbReference>
<organism evidence="2 3">
    <name type="scientific">Peribacillus butanolivorans</name>
    <dbReference type="NCBI Taxonomy" id="421767"/>
    <lineage>
        <taxon>Bacteria</taxon>
        <taxon>Bacillati</taxon>
        <taxon>Bacillota</taxon>
        <taxon>Bacilli</taxon>
        <taxon>Bacillales</taxon>
        <taxon>Bacillaceae</taxon>
        <taxon>Peribacillus</taxon>
    </lineage>
</organism>
<dbReference type="EMBL" id="CP030926">
    <property type="protein sequence ID" value="AXN39856.1"/>
    <property type="molecule type" value="Genomic_DNA"/>
</dbReference>
<sequence length="220" mass="25330">MAVEYWLIRGKEKLRLPVNPESNAYSSPHDYEGVEVEGLGEITIIKKRGLKEFEISTFWPRDYNPSYCSYSNFISPTAFVNKIESWRNKRQPIRYVVTGAGGVNISVTIRDFQVQAERAGAPGDVYFSLSLKEWREVKVEKVTVAKPKPKPKPRPPKPKPAPQKTYIVKKGDCLWNIAKKRSIYGDAMKWRKIYNHPANRKLIGKNPNLIYPKQKLVIPK</sequence>
<dbReference type="PROSITE" id="PS51782">
    <property type="entry name" value="LYSM"/>
    <property type="match status" value="1"/>
</dbReference>
<dbReference type="SUPFAM" id="SSF54106">
    <property type="entry name" value="LysM domain"/>
    <property type="match status" value="1"/>
</dbReference>
<dbReference type="PANTHER" id="PTHR34700:SF4">
    <property type="entry name" value="PHAGE-LIKE ELEMENT PBSX PROTEIN XKDP"/>
    <property type="match status" value="1"/>
</dbReference>
<dbReference type="CDD" id="cd00118">
    <property type="entry name" value="LysM"/>
    <property type="match status" value="1"/>
</dbReference>
<evidence type="ECO:0000313" key="3">
    <source>
        <dbReference type="Proteomes" id="UP000260457"/>
    </source>
</evidence>
<reference evidence="2 3" key="1">
    <citation type="submission" date="2018-07" db="EMBL/GenBank/DDBJ databases">
        <title>The molecular basis for the intramolecular migration of carboxyl group in the catabolism of para-hydroxybenzoate via gentisate.</title>
        <authorList>
            <person name="Zhao H."/>
            <person name="Xu Y."/>
            <person name="Lin S."/>
            <person name="Spain J.C."/>
            <person name="Zhou N.-Y."/>
        </authorList>
    </citation>
    <scope>NUCLEOTIDE SEQUENCE [LARGE SCALE GENOMIC DNA]</scope>
    <source>
        <strain evidence="2 3">PHB-7a</strain>
    </source>
</reference>
<dbReference type="InterPro" id="IPR052196">
    <property type="entry name" value="Bact_Kbp"/>
</dbReference>
<dbReference type="PANTHER" id="PTHR34700">
    <property type="entry name" value="POTASSIUM BINDING PROTEIN KBP"/>
    <property type="match status" value="1"/>
</dbReference>
<name>A0ABM6XNY1_9BACI</name>
<feature type="domain" description="LysM" evidence="1">
    <location>
        <begin position="164"/>
        <end position="218"/>
    </location>
</feature>
<dbReference type="Gene3D" id="3.10.350.10">
    <property type="entry name" value="LysM domain"/>
    <property type="match status" value="1"/>
</dbReference>
<dbReference type="Pfam" id="PF01476">
    <property type="entry name" value="LysM"/>
    <property type="match status" value="1"/>
</dbReference>
<dbReference type="Proteomes" id="UP000260457">
    <property type="component" value="Chromosome"/>
</dbReference>
<accession>A0ABM6XNY1</accession>
<evidence type="ECO:0000313" key="2">
    <source>
        <dbReference type="EMBL" id="AXN39856.1"/>
    </source>
</evidence>
<gene>
    <name evidence="2" type="ORF">DTO10_16810</name>
</gene>
<dbReference type="InterPro" id="IPR036779">
    <property type="entry name" value="LysM_dom_sf"/>
</dbReference>
<dbReference type="RefSeq" id="WP_116821577.1">
    <property type="nucleotide sequence ID" value="NZ_CP030926.1"/>
</dbReference>